<organism evidence="1 2">
    <name type="scientific">Halosquirtibacter laminarini</name>
    <dbReference type="NCBI Taxonomy" id="3374600"/>
    <lineage>
        <taxon>Bacteria</taxon>
        <taxon>Pseudomonadati</taxon>
        <taxon>Bacteroidota</taxon>
        <taxon>Bacteroidia</taxon>
        <taxon>Marinilabiliales</taxon>
        <taxon>Prolixibacteraceae</taxon>
        <taxon>Halosquirtibacter</taxon>
    </lineage>
</organism>
<keyword evidence="2" id="KW-1185">Reference proteome</keyword>
<protein>
    <submittedName>
        <fullName evidence="1">Transposase</fullName>
    </submittedName>
</protein>
<accession>A0AC61NHV4</accession>
<proteinExistence type="predicted"/>
<evidence type="ECO:0000313" key="2">
    <source>
        <dbReference type="Proteomes" id="UP000826212"/>
    </source>
</evidence>
<evidence type="ECO:0000313" key="1">
    <source>
        <dbReference type="EMBL" id="QZE15236.1"/>
    </source>
</evidence>
<reference evidence="1" key="1">
    <citation type="submission" date="2021-08" db="EMBL/GenBank/DDBJ databases">
        <title>Novel anaerobic bacterium isolated from sea squirt in East Sea, Republic of Korea.</title>
        <authorList>
            <person name="Nguyen T.H."/>
            <person name="Li Z."/>
            <person name="Lee Y.-J."/>
            <person name="Ko J."/>
            <person name="Kim S.-G."/>
        </authorList>
    </citation>
    <scope>NUCLEOTIDE SEQUENCE</scope>
    <source>
        <strain evidence="1">KCTC 25031</strain>
    </source>
</reference>
<name>A0AC61NHV4_9BACT</name>
<dbReference type="EMBL" id="CP081303">
    <property type="protein sequence ID" value="QZE15236.1"/>
    <property type="molecule type" value="Genomic_DNA"/>
</dbReference>
<gene>
    <name evidence="1" type="ORF">K4L44_05220</name>
</gene>
<dbReference type="Proteomes" id="UP000826212">
    <property type="component" value="Chromosome"/>
</dbReference>
<sequence length="90" mass="10208">MVVNLCLSGKSTSEAASDMDLDRRMVYRWVREQTQAKENSFKGNGNPVRTAEQEEVTELKAELRKTQIEQDILKKAVSIFSKSDSTNINL</sequence>